<organism evidence="8">
    <name type="scientific">Prasinoderma coloniale</name>
    <dbReference type="NCBI Taxonomy" id="156133"/>
    <lineage>
        <taxon>Eukaryota</taxon>
        <taxon>Viridiplantae</taxon>
        <taxon>Prasinodermophyta</taxon>
        <taxon>Prasinodermophyceae</taxon>
        <taxon>Prasinodermales</taxon>
        <taxon>Prasinodermaceae</taxon>
        <taxon>Prasinoderma</taxon>
    </lineage>
</organism>
<evidence type="ECO:0000256" key="5">
    <source>
        <dbReference type="ARBA" id="ARBA00023136"/>
    </source>
</evidence>
<feature type="transmembrane region" description="Helical" evidence="6">
    <location>
        <begin position="197"/>
        <end position="219"/>
    </location>
</feature>
<dbReference type="PANTHER" id="PTHR31142:SF3">
    <property type="entry name" value="THH1_TOM1_TOM3 DOMAIN-CONTAINING PROTEIN"/>
    <property type="match status" value="1"/>
</dbReference>
<keyword evidence="3 6" id="KW-0812">Transmembrane</keyword>
<evidence type="ECO:0000256" key="6">
    <source>
        <dbReference type="SAM" id="Phobius"/>
    </source>
</evidence>
<proteinExistence type="inferred from homology"/>
<sequence>MVGAAADGGDARAYAAVACAYGAVAAVALVQLLRIQARVPEYGWTTQKVFHLLNFVQNGMRAAVFALFHAVDGGKGGVGGVRVLSDVLVDAPMLLFFTTYTLLVLFWAEIFHQARSLPTERLKPCFVLANALVYLGEGGMWVAQGVHYSGGVARAARLYLAAVSLLASAGFVVYGGQLFCMLRRFPVESKGRSKKMLEVGSVTAICTLCFAGRAAAVLASEFAGGGAALDAYDRPFANALYYGLTELVPSVLVLFILRKLPPKRASAGGYEPIG</sequence>
<reference evidence="8" key="1">
    <citation type="submission" date="2021-01" db="EMBL/GenBank/DDBJ databases">
        <authorList>
            <person name="Corre E."/>
            <person name="Pelletier E."/>
            <person name="Niang G."/>
            <person name="Scheremetjew M."/>
            <person name="Finn R."/>
            <person name="Kale V."/>
            <person name="Holt S."/>
            <person name="Cochrane G."/>
            <person name="Meng A."/>
            <person name="Brown T."/>
            <person name="Cohen L."/>
        </authorList>
    </citation>
    <scope>NUCLEOTIDE SEQUENCE</scope>
    <source>
        <strain evidence="8">CCMP1413</strain>
    </source>
</reference>
<evidence type="ECO:0000256" key="4">
    <source>
        <dbReference type="ARBA" id="ARBA00022989"/>
    </source>
</evidence>
<feature type="transmembrane region" description="Helical" evidence="6">
    <location>
        <begin position="124"/>
        <end position="144"/>
    </location>
</feature>
<evidence type="ECO:0000256" key="1">
    <source>
        <dbReference type="ARBA" id="ARBA00004127"/>
    </source>
</evidence>
<feature type="transmembrane region" description="Helical" evidence="6">
    <location>
        <begin position="239"/>
        <end position="257"/>
    </location>
</feature>
<evidence type="ECO:0000256" key="2">
    <source>
        <dbReference type="ARBA" id="ARBA00006779"/>
    </source>
</evidence>
<feature type="transmembrane region" description="Helical" evidence="6">
    <location>
        <begin position="156"/>
        <end position="176"/>
    </location>
</feature>
<evidence type="ECO:0000256" key="3">
    <source>
        <dbReference type="ARBA" id="ARBA00022692"/>
    </source>
</evidence>
<dbReference type="AlphaFoldDB" id="A0A7R9THC4"/>
<name>A0A7R9THC4_9VIRI</name>
<evidence type="ECO:0000313" key="8">
    <source>
        <dbReference type="EMBL" id="CAD8235599.1"/>
    </source>
</evidence>
<dbReference type="Pfam" id="PF06454">
    <property type="entry name" value="THH1_TOM1-3_dom"/>
    <property type="match status" value="1"/>
</dbReference>
<feature type="transmembrane region" description="Helical" evidence="6">
    <location>
        <begin position="91"/>
        <end position="112"/>
    </location>
</feature>
<evidence type="ECO:0000259" key="7">
    <source>
        <dbReference type="Pfam" id="PF06454"/>
    </source>
</evidence>
<dbReference type="InterPro" id="IPR040226">
    <property type="entry name" value="THH1/TOM1/TOM3"/>
</dbReference>
<accession>A0A7R9THC4</accession>
<gene>
    <name evidence="8" type="ORF">PCOL08062_LOCUS4215</name>
</gene>
<dbReference type="GO" id="GO:0012505">
    <property type="term" value="C:endomembrane system"/>
    <property type="evidence" value="ECO:0007669"/>
    <property type="project" value="UniProtKB-SubCell"/>
</dbReference>
<keyword evidence="5 6" id="KW-0472">Membrane</keyword>
<feature type="domain" description="THH1/TOM1/TOM3" evidence="7">
    <location>
        <begin position="12"/>
        <end position="270"/>
    </location>
</feature>
<comment type="subcellular location">
    <subcellularLocation>
        <location evidence="1">Endomembrane system</location>
        <topology evidence="1">Multi-pass membrane protein</topology>
    </subcellularLocation>
</comment>
<keyword evidence="4 6" id="KW-1133">Transmembrane helix</keyword>
<dbReference type="InterPro" id="IPR009457">
    <property type="entry name" value="THH1/TOM1/TOM3_dom"/>
</dbReference>
<feature type="transmembrane region" description="Helical" evidence="6">
    <location>
        <begin position="12"/>
        <end position="32"/>
    </location>
</feature>
<dbReference type="PANTHER" id="PTHR31142">
    <property type="entry name" value="TOBAMOVIRUS MULTIPLICATION PROTEIN 1-LIKE ISOFORM X1"/>
    <property type="match status" value="1"/>
</dbReference>
<protein>
    <recommendedName>
        <fullName evidence="7">THH1/TOM1/TOM3 domain-containing protein</fullName>
    </recommendedName>
</protein>
<dbReference type="EMBL" id="HBDZ01005500">
    <property type="protein sequence ID" value="CAD8235599.1"/>
    <property type="molecule type" value="Transcribed_RNA"/>
</dbReference>
<comment type="similarity">
    <text evidence="2">Belongs to the plant tobamovirus multiplication TOM1 protein family.</text>
</comment>